<dbReference type="AlphaFoldDB" id="A0A8J7JSY6"/>
<proteinExistence type="predicted"/>
<reference evidence="2" key="1">
    <citation type="submission" date="2020-10" db="EMBL/GenBank/DDBJ databases">
        <authorList>
            <person name="Castelo-Branco R."/>
            <person name="Eusebio N."/>
            <person name="Adriana R."/>
            <person name="Vieira A."/>
            <person name="Brugerolle De Fraissinette N."/>
            <person name="Rezende De Castro R."/>
            <person name="Schneider M.P."/>
            <person name="Vasconcelos V."/>
            <person name="Leao P.N."/>
        </authorList>
    </citation>
    <scope>NUCLEOTIDE SEQUENCE</scope>
    <source>
        <strain evidence="2">LEGE 06105</strain>
    </source>
</reference>
<dbReference type="PANTHER" id="PTHR46401">
    <property type="entry name" value="GLYCOSYLTRANSFERASE WBBK-RELATED"/>
    <property type="match status" value="1"/>
</dbReference>
<dbReference type="GO" id="GO:0016757">
    <property type="term" value="F:glycosyltransferase activity"/>
    <property type="evidence" value="ECO:0007669"/>
    <property type="project" value="TreeGrafter"/>
</dbReference>
<gene>
    <name evidence="2" type="ORF">IQ247_10450</name>
</gene>
<keyword evidence="3" id="KW-1185">Reference proteome</keyword>
<dbReference type="Pfam" id="PF13692">
    <property type="entry name" value="Glyco_trans_1_4"/>
    <property type="match status" value="1"/>
</dbReference>
<comment type="caution">
    <text evidence="2">The sequence shown here is derived from an EMBL/GenBank/DDBJ whole genome shotgun (WGS) entry which is preliminary data.</text>
</comment>
<evidence type="ECO:0000313" key="2">
    <source>
        <dbReference type="EMBL" id="MBE9213089.1"/>
    </source>
</evidence>
<dbReference type="EMBL" id="JADEWL010000025">
    <property type="protein sequence ID" value="MBE9213089.1"/>
    <property type="molecule type" value="Genomic_DNA"/>
</dbReference>
<keyword evidence="1" id="KW-0808">Transferase</keyword>
<dbReference type="RefSeq" id="WP_193919650.1">
    <property type="nucleotide sequence ID" value="NZ_JADEWL010000025.1"/>
</dbReference>
<organism evidence="2 3">
    <name type="scientific">Plectonema cf. radiosum LEGE 06105</name>
    <dbReference type="NCBI Taxonomy" id="945769"/>
    <lineage>
        <taxon>Bacteria</taxon>
        <taxon>Bacillati</taxon>
        <taxon>Cyanobacteriota</taxon>
        <taxon>Cyanophyceae</taxon>
        <taxon>Oscillatoriophycideae</taxon>
        <taxon>Oscillatoriales</taxon>
        <taxon>Microcoleaceae</taxon>
        <taxon>Plectonema</taxon>
    </lineage>
</organism>
<evidence type="ECO:0000256" key="1">
    <source>
        <dbReference type="ARBA" id="ARBA00022679"/>
    </source>
</evidence>
<name>A0A8J7JSY6_9CYAN</name>
<dbReference type="Proteomes" id="UP000620559">
    <property type="component" value="Unassembled WGS sequence"/>
</dbReference>
<dbReference type="GO" id="GO:0009103">
    <property type="term" value="P:lipopolysaccharide biosynthetic process"/>
    <property type="evidence" value="ECO:0007669"/>
    <property type="project" value="TreeGrafter"/>
</dbReference>
<dbReference type="Gene3D" id="3.40.50.2000">
    <property type="entry name" value="Glycogen Phosphorylase B"/>
    <property type="match status" value="2"/>
</dbReference>
<dbReference type="PANTHER" id="PTHR46401:SF2">
    <property type="entry name" value="GLYCOSYLTRANSFERASE WBBK-RELATED"/>
    <property type="match status" value="1"/>
</dbReference>
<protein>
    <submittedName>
        <fullName evidence="2">Glycosyltransferase</fullName>
    </submittedName>
</protein>
<sequence length="373" mass="42526">MSKILFISAHAPTNLYPQAGQKIALNHLEEYRYHNNTSVDVDVVVIANKAEIKAATDLLDKYRNHLFLYPLTKSDKIISCLTNLSIPFKFSTRYQTNVADKIQELLEKNTYDSIHFEYSHAAVYLDLIKPLINSNYTRTVINIHDIVTQSFLRKSETNFILGVEVARLFKFEKKLYSNVNQLWVLSKKDRDILTSLFSIPENKIIIKPPQLSSFISKIKRNPDKIEKKSLLFWAAMNRPENEQAVIHFTQKCFIKLLKIDSEYKLYVVGSNPSGKIINLQNNINNNNNNNIIIVTGFVEDPTPYFEKAQIGIVPLLQGAGIKLKTLEMLAAGLPVISTNIGAEGVELSENMFVNDNLEQWLNLIIDLAKKNNP</sequence>
<accession>A0A8J7JSY6</accession>
<evidence type="ECO:0000313" key="3">
    <source>
        <dbReference type="Proteomes" id="UP000620559"/>
    </source>
</evidence>
<dbReference type="SUPFAM" id="SSF53756">
    <property type="entry name" value="UDP-Glycosyltransferase/glycogen phosphorylase"/>
    <property type="match status" value="1"/>
</dbReference>